<comment type="caution">
    <text evidence="2">The sequence shown here is derived from an EMBL/GenBank/DDBJ whole genome shotgun (WGS) entry which is preliminary data.</text>
</comment>
<feature type="region of interest" description="Disordered" evidence="1">
    <location>
        <begin position="24"/>
        <end position="70"/>
    </location>
</feature>
<dbReference type="AlphaFoldDB" id="A0AAV5FWB9"/>
<evidence type="ECO:0000313" key="2">
    <source>
        <dbReference type="EMBL" id="GJN39317.1"/>
    </source>
</evidence>
<evidence type="ECO:0000256" key="1">
    <source>
        <dbReference type="SAM" id="MobiDB-lite"/>
    </source>
</evidence>
<reference evidence="2" key="2">
    <citation type="submission" date="2021-12" db="EMBL/GenBank/DDBJ databases">
        <title>Resequencing data analysis of finger millet.</title>
        <authorList>
            <person name="Hatakeyama M."/>
            <person name="Aluri S."/>
            <person name="Balachadran M.T."/>
            <person name="Sivarajan S.R."/>
            <person name="Poveda L."/>
            <person name="Shimizu-Inatsugi R."/>
            <person name="Schlapbach R."/>
            <person name="Sreeman S.M."/>
            <person name="Shimizu K.K."/>
        </authorList>
    </citation>
    <scope>NUCLEOTIDE SEQUENCE</scope>
</reference>
<reference evidence="2" key="1">
    <citation type="journal article" date="2018" name="DNA Res.">
        <title>Multiple hybrid de novo genome assembly of finger millet, an orphan allotetraploid crop.</title>
        <authorList>
            <person name="Hatakeyama M."/>
            <person name="Aluri S."/>
            <person name="Balachadran M.T."/>
            <person name="Sivarajan S.R."/>
            <person name="Patrignani A."/>
            <person name="Gruter S."/>
            <person name="Poveda L."/>
            <person name="Shimizu-Inatsugi R."/>
            <person name="Baeten J."/>
            <person name="Francoijs K.J."/>
            <person name="Nataraja K.N."/>
            <person name="Reddy Y.A.N."/>
            <person name="Phadnis S."/>
            <person name="Ravikumar R.L."/>
            <person name="Schlapbach R."/>
            <person name="Sreeman S.M."/>
            <person name="Shimizu K.K."/>
        </authorList>
    </citation>
    <scope>NUCLEOTIDE SEQUENCE</scope>
</reference>
<proteinExistence type="predicted"/>
<dbReference type="EMBL" id="BQKI01000097">
    <property type="protein sequence ID" value="GJN39317.1"/>
    <property type="molecule type" value="Genomic_DNA"/>
</dbReference>
<dbReference type="Proteomes" id="UP001054889">
    <property type="component" value="Unassembled WGS sequence"/>
</dbReference>
<organism evidence="2 3">
    <name type="scientific">Eleusine coracana subsp. coracana</name>
    <dbReference type="NCBI Taxonomy" id="191504"/>
    <lineage>
        <taxon>Eukaryota</taxon>
        <taxon>Viridiplantae</taxon>
        <taxon>Streptophyta</taxon>
        <taxon>Embryophyta</taxon>
        <taxon>Tracheophyta</taxon>
        <taxon>Spermatophyta</taxon>
        <taxon>Magnoliopsida</taxon>
        <taxon>Liliopsida</taxon>
        <taxon>Poales</taxon>
        <taxon>Poaceae</taxon>
        <taxon>PACMAD clade</taxon>
        <taxon>Chloridoideae</taxon>
        <taxon>Cynodonteae</taxon>
        <taxon>Eleusininae</taxon>
        <taxon>Eleusine</taxon>
    </lineage>
</organism>
<name>A0AAV5FWB9_ELECO</name>
<accession>A0AAV5FWB9</accession>
<keyword evidence="3" id="KW-1185">Reference proteome</keyword>
<evidence type="ECO:0000313" key="3">
    <source>
        <dbReference type="Proteomes" id="UP001054889"/>
    </source>
</evidence>
<sequence length="70" mass="7106">MDLGPLVSPSFPGGAERVEAVAVGHGERRGPGQARDTATRRASQAGQPQARGAEEEKVVGGGGSRAWPIA</sequence>
<gene>
    <name evidence="2" type="primary">gb28428</name>
    <name evidence="2" type="ORF">PR202_gb28428</name>
</gene>
<protein>
    <submittedName>
        <fullName evidence="2">Uncharacterized protein</fullName>
    </submittedName>
</protein>